<comment type="caution">
    <text evidence="7">The sequence shown here is derived from an EMBL/GenBank/DDBJ whole genome shotgun (WGS) entry which is preliminary data.</text>
</comment>
<dbReference type="CDD" id="cd00093">
    <property type="entry name" value="HTH_XRE"/>
    <property type="match status" value="2"/>
</dbReference>
<dbReference type="GO" id="GO:0032259">
    <property type="term" value="P:methylation"/>
    <property type="evidence" value="ECO:0007669"/>
    <property type="project" value="UniProtKB-KW"/>
</dbReference>
<proteinExistence type="inferred from homology"/>
<dbReference type="EMBL" id="CAMKVN010000046">
    <property type="protein sequence ID" value="CAI2162645.1"/>
    <property type="molecule type" value="Genomic_DNA"/>
</dbReference>
<dbReference type="GO" id="GO:0008170">
    <property type="term" value="F:N-methyltransferase activity"/>
    <property type="evidence" value="ECO:0007669"/>
    <property type="project" value="InterPro"/>
</dbReference>
<dbReference type="Pfam" id="PF01555">
    <property type="entry name" value="N6_N4_Mtase"/>
    <property type="match status" value="1"/>
</dbReference>
<dbReference type="Gene3D" id="3.40.50.150">
    <property type="entry name" value="Vaccinia Virus protein VP39"/>
    <property type="match status" value="1"/>
</dbReference>
<protein>
    <submittedName>
        <fullName evidence="7">6802_t:CDS:1</fullName>
    </submittedName>
</protein>
<evidence type="ECO:0000259" key="6">
    <source>
        <dbReference type="PROSITE" id="PS50943"/>
    </source>
</evidence>
<dbReference type="Pfam" id="PF01381">
    <property type="entry name" value="HTH_3"/>
    <property type="match status" value="1"/>
</dbReference>
<dbReference type="GO" id="GO:0003677">
    <property type="term" value="F:DNA binding"/>
    <property type="evidence" value="ECO:0007669"/>
    <property type="project" value="UniProtKB-KW"/>
</dbReference>
<dbReference type="OrthoDB" id="2433712at2759"/>
<dbReference type="Proteomes" id="UP001153678">
    <property type="component" value="Unassembled WGS sequence"/>
</dbReference>
<dbReference type="InterPro" id="IPR002941">
    <property type="entry name" value="DNA_methylase_N4/N6"/>
</dbReference>
<evidence type="ECO:0000256" key="3">
    <source>
        <dbReference type="ARBA" id="ARBA00022679"/>
    </source>
</evidence>
<accession>A0A9W4WHQ2</accession>
<evidence type="ECO:0000256" key="2">
    <source>
        <dbReference type="ARBA" id="ARBA00022603"/>
    </source>
</evidence>
<dbReference type="InterPro" id="IPR001387">
    <property type="entry name" value="Cro/C1-type_HTH"/>
</dbReference>
<keyword evidence="8" id="KW-1185">Reference proteome</keyword>
<keyword evidence="3" id="KW-0808">Transferase</keyword>
<dbReference type="Gene3D" id="1.10.260.40">
    <property type="entry name" value="lambda repressor-like DNA-binding domains"/>
    <property type="match status" value="2"/>
</dbReference>
<dbReference type="InterPro" id="IPR035093">
    <property type="entry name" value="RelE/ParE_toxin_dom_sf"/>
</dbReference>
<dbReference type="PROSITE" id="PS50943">
    <property type="entry name" value="HTH_CROC1"/>
    <property type="match status" value="1"/>
</dbReference>
<evidence type="ECO:0000313" key="7">
    <source>
        <dbReference type="EMBL" id="CAI2162645.1"/>
    </source>
</evidence>
<dbReference type="NCBIfam" id="TIGR02607">
    <property type="entry name" value="antidote_HigA"/>
    <property type="match status" value="1"/>
</dbReference>
<evidence type="ECO:0000313" key="8">
    <source>
        <dbReference type="Proteomes" id="UP001153678"/>
    </source>
</evidence>
<dbReference type="AlphaFoldDB" id="A0A9W4WHQ2"/>
<dbReference type="SMART" id="SM00530">
    <property type="entry name" value="HTH_XRE"/>
    <property type="match status" value="2"/>
</dbReference>
<organism evidence="7 8">
    <name type="scientific">Funneliformis geosporum</name>
    <dbReference type="NCBI Taxonomy" id="1117311"/>
    <lineage>
        <taxon>Eukaryota</taxon>
        <taxon>Fungi</taxon>
        <taxon>Fungi incertae sedis</taxon>
        <taxon>Mucoromycota</taxon>
        <taxon>Glomeromycotina</taxon>
        <taxon>Glomeromycetes</taxon>
        <taxon>Glomerales</taxon>
        <taxon>Glomeraceae</taxon>
        <taxon>Funneliformis</taxon>
    </lineage>
</organism>
<dbReference type="SUPFAM" id="SSF47413">
    <property type="entry name" value="lambda repressor-like DNA-binding domains"/>
    <property type="match status" value="2"/>
</dbReference>
<dbReference type="PANTHER" id="PTHR36924">
    <property type="entry name" value="ANTITOXIN HIGA-1"/>
    <property type="match status" value="1"/>
</dbReference>
<keyword evidence="4" id="KW-0238">DNA-binding</keyword>
<dbReference type="SUPFAM" id="SSF53335">
    <property type="entry name" value="S-adenosyl-L-methionine-dependent methyltransferases"/>
    <property type="match status" value="1"/>
</dbReference>
<dbReference type="PANTHER" id="PTHR36924:SF1">
    <property type="entry name" value="ANTITOXIN HIGA-1"/>
    <property type="match status" value="1"/>
</dbReference>
<feature type="domain" description="HTH cro/C1-type" evidence="6">
    <location>
        <begin position="82"/>
        <end position="136"/>
    </location>
</feature>
<comment type="similarity">
    <text evidence="1">Belongs to the MBF1 family.</text>
</comment>
<keyword evidence="2" id="KW-0489">Methyltransferase</keyword>
<evidence type="ECO:0000256" key="4">
    <source>
        <dbReference type="ARBA" id="ARBA00023125"/>
    </source>
</evidence>
<dbReference type="InterPro" id="IPR010982">
    <property type="entry name" value="Lambda_DNA-bd_dom_sf"/>
</dbReference>
<comment type="function">
    <text evidence="5">Transcriptional coactivator that stimulates GCN4-dependent transcriptional activity by bridging the DNA-binding region of GCN4 and TBP (SPT15), thereby recruiting TBP to GCN4-bound promoters. Involved in induction of the ribosome quality control (RQC) pathway; a pathway that degrades nascent peptide chains during problematic translation. Required to prevent stalled ribosomes from frameshifting.</text>
</comment>
<name>A0A9W4WHQ2_9GLOM</name>
<dbReference type="Gene3D" id="3.30.2310.20">
    <property type="entry name" value="RelE-like"/>
    <property type="match status" value="1"/>
</dbReference>
<dbReference type="InterPro" id="IPR013430">
    <property type="entry name" value="Toxin_antidote_HigA"/>
</dbReference>
<gene>
    <name evidence="7" type="ORF">FWILDA_LOCUS663</name>
</gene>
<evidence type="ECO:0000256" key="1">
    <source>
        <dbReference type="ARBA" id="ARBA00009802"/>
    </source>
</evidence>
<reference evidence="7" key="1">
    <citation type="submission" date="2022-08" db="EMBL/GenBank/DDBJ databases">
        <authorList>
            <person name="Kallberg Y."/>
            <person name="Tangrot J."/>
            <person name="Rosling A."/>
        </authorList>
    </citation>
    <scope>NUCLEOTIDE SEQUENCE</scope>
    <source>
        <strain evidence="7">Wild A</strain>
    </source>
</reference>
<dbReference type="InterPro" id="IPR029063">
    <property type="entry name" value="SAM-dependent_MTases_sf"/>
</dbReference>
<evidence type="ECO:0000256" key="5">
    <source>
        <dbReference type="ARBA" id="ARBA00035107"/>
    </source>
</evidence>
<sequence length="389" mass="44121">MIKAFKNKYSQTIFETEKLKDVPQQFRHIAKRVWRKLDILDAAPNPKICEEILGKKNYKPLKGNRKATTLSRAIHPGEILKKELLTPQGISQAELARSINVSVRRVNDICQGKRGITPDTALRLALYFNLGNEGLVKRKPSGNKSILCLARKEFLKPAQITQSKLATDIKVSFRRINDICQGKRPITVDTAEANQKILQQEIKPLKLTNSAGLRRAQAGEALELLTNLENNSVSLVFLDPQYEPVKKVLSVNYPLYSQSDYQILRILEQIERILKPKENVLPTKKRKHPHQKPRELIKALISATTNEGDLIIDPCAGSFVVLEACQELRREFLEAEQSGIAECYRYISTFCQNCGQCNSCQQRTQLNPYSTADLLIEVINRADYEALIN</sequence>